<evidence type="ECO:0000313" key="4">
    <source>
        <dbReference type="Proteomes" id="UP000638849"/>
    </source>
</evidence>
<evidence type="ECO:0000256" key="1">
    <source>
        <dbReference type="SAM" id="MobiDB-lite"/>
    </source>
</evidence>
<dbReference type="Proteomes" id="UP000638849">
    <property type="component" value="Unassembled WGS sequence"/>
</dbReference>
<dbReference type="RefSeq" id="WP_198276227.1">
    <property type="nucleotide sequence ID" value="NZ_BAAAIF010000018.1"/>
</dbReference>
<name>A0ABS0R6N8_9ACTN</name>
<proteinExistence type="predicted"/>
<keyword evidence="4" id="KW-1185">Reference proteome</keyword>
<comment type="caution">
    <text evidence="3">The sequence shown here is derived from an EMBL/GenBank/DDBJ whole genome shotgun (WGS) entry which is preliminary data.</text>
</comment>
<dbReference type="Pfam" id="PF14192">
    <property type="entry name" value="DUF4314"/>
    <property type="match status" value="1"/>
</dbReference>
<dbReference type="EMBL" id="JAEEAQ010000052">
    <property type="protein sequence ID" value="MBI0313032.1"/>
    <property type="molecule type" value="Genomic_DNA"/>
</dbReference>
<gene>
    <name evidence="3" type="ORF">JBF12_08510</name>
</gene>
<evidence type="ECO:0000259" key="2">
    <source>
        <dbReference type="Pfam" id="PF14192"/>
    </source>
</evidence>
<reference evidence="3 4" key="1">
    <citation type="submission" date="2020-12" db="EMBL/GenBank/DDBJ databases">
        <authorList>
            <person name="Kusuma A.B."/>
            <person name="Nouioui I."/>
            <person name="Goodfellow M."/>
        </authorList>
    </citation>
    <scope>NUCLEOTIDE SEQUENCE [LARGE SCALE GENOMIC DNA]</scope>
    <source>
        <strain evidence="3 4">DSM 41764</strain>
    </source>
</reference>
<organism evidence="3 4">
    <name type="scientific">Streptomyces javensis</name>
    <dbReference type="NCBI Taxonomy" id="114698"/>
    <lineage>
        <taxon>Bacteria</taxon>
        <taxon>Bacillati</taxon>
        <taxon>Actinomycetota</taxon>
        <taxon>Actinomycetes</taxon>
        <taxon>Kitasatosporales</taxon>
        <taxon>Streptomycetaceae</taxon>
        <taxon>Streptomyces</taxon>
        <taxon>Streptomyces violaceusniger group</taxon>
    </lineage>
</organism>
<sequence length="72" mass="7653">MTDGQEAPYAAGERVELVCTSDEHTRLKPGDRGTVTAFRPPGPLGGRVLDVGWDSGSTLPMLLDEGDAVRKV</sequence>
<accession>A0ABS0R6N8</accession>
<protein>
    <submittedName>
        <fullName evidence="3">DUF4314 domain-containing protein</fullName>
    </submittedName>
</protein>
<feature type="region of interest" description="Disordered" evidence="1">
    <location>
        <begin position="25"/>
        <end position="44"/>
    </location>
</feature>
<evidence type="ECO:0000313" key="3">
    <source>
        <dbReference type="EMBL" id="MBI0313032.1"/>
    </source>
</evidence>
<dbReference type="InterPro" id="IPR025463">
    <property type="entry name" value="DUF4314"/>
</dbReference>
<feature type="domain" description="DUF4314" evidence="2">
    <location>
        <begin position="8"/>
        <end position="71"/>
    </location>
</feature>